<dbReference type="AlphaFoldDB" id="A0A1H0I736"/>
<dbReference type="Proteomes" id="UP000199651">
    <property type="component" value="Unassembled WGS sequence"/>
</dbReference>
<dbReference type="SUPFAM" id="SSF53613">
    <property type="entry name" value="Ribokinase-like"/>
    <property type="match status" value="1"/>
</dbReference>
<dbReference type="GO" id="GO:0005829">
    <property type="term" value="C:cytosol"/>
    <property type="evidence" value="ECO:0007669"/>
    <property type="project" value="TreeGrafter"/>
</dbReference>
<dbReference type="PROSITE" id="PS00583">
    <property type="entry name" value="PFKB_KINASES_1"/>
    <property type="match status" value="1"/>
</dbReference>
<feature type="domain" description="Carbohydrate kinase PfkB" evidence="7">
    <location>
        <begin position="9"/>
        <end position="282"/>
    </location>
</feature>
<sequence length="308" mass="30861">MIVTVTANAALDVTYVVPALLPNGSHRVTSVSSRAGGKGINVARVLARQGIPVIATGLVGGPTGGLLDRDLAAAHVEFHPFEVAAESRRTVTVVADGDATVFNEPGETVTAAEWAGFRGHFAGLLADARLVVLSGSLPPGLGVDAYADLVGIAREHGCRTILDTSGDPLLAGIAAGADVVKPNAVELFEATGESDPVAAAQALRRAGAGAVVASLGPDGMVAVTADGCWRARPGRRISGNPTGAGDAGVAALAAGLVAGNPWPDLIREAVAWSAAAVAAPLAGDIDEGTRDELRAGVNVEELDAASRN</sequence>
<gene>
    <name evidence="8" type="ORF">SAMN05192558_102438</name>
</gene>
<proteinExistence type="inferred from homology"/>
<accession>A0A1H0I736</accession>
<dbReference type="STRING" id="504798.SAMN05421871_108137"/>
<organism evidence="8 9">
    <name type="scientific">Actinokineospora alba</name>
    <dbReference type="NCBI Taxonomy" id="504798"/>
    <lineage>
        <taxon>Bacteria</taxon>
        <taxon>Bacillati</taxon>
        <taxon>Actinomycetota</taxon>
        <taxon>Actinomycetes</taxon>
        <taxon>Pseudonocardiales</taxon>
        <taxon>Pseudonocardiaceae</taxon>
        <taxon>Actinokineospora</taxon>
    </lineage>
</organism>
<dbReference type="Pfam" id="PF00294">
    <property type="entry name" value="PfkB"/>
    <property type="match status" value="1"/>
</dbReference>
<reference evidence="9" key="1">
    <citation type="submission" date="2016-10" db="EMBL/GenBank/DDBJ databases">
        <authorList>
            <person name="Varghese N."/>
            <person name="Submissions S."/>
        </authorList>
    </citation>
    <scope>NUCLEOTIDE SEQUENCE [LARGE SCALE GENOMIC DNA]</scope>
    <source>
        <strain evidence="9">IBRC-M 10655</strain>
    </source>
</reference>
<dbReference type="Gene3D" id="3.40.1190.20">
    <property type="match status" value="1"/>
</dbReference>
<dbReference type="RefSeq" id="WP_091370989.1">
    <property type="nucleotide sequence ID" value="NZ_FNDV01000008.1"/>
</dbReference>
<evidence type="ECO:0000313" key="9">
    <source>
        <dbReference type="Proteomes" id="UP000199651"/>
    </source>
</evidence>
<dbReference type="PANTHER" id="PTHR46566">
    <property type="entry name" value="1-PHOSPHOFRUCTOKINASE-RELATED"/>
    <property type="match status" value="1"/>
</dbReference>
<dbReference type="CDD" id="cd01164">
    <property type="entry name" value="FruK_PfkB_like"/>
    <property type="match status" value="1"/>
</dbReference>
<evidence type="ECO:0000256" key="4">
    <source>
        <dbReference type="ARBA" id="ARBA00022777"/>
    </source>
</evidence>
<dbReference type="PIRSF" id="PIRSF000535">
    <property type="entry name" value="1PFK/6PFK/LacC"/>
    <property type="match status" value="1"/>
</dbReference>
<dbReference type="InterPro" id="IPR002173">
    <property type="entry name" value="Carboh/pur_kinase_PfkB_CS"/>
</dbReference>
<dbReference type="PROSITE" id="PS00584">
    <property type="entry name" value="PFKB_KINASES_2"/>
    <property type="match status" value="1"/>
</dbReference>
<evidence type="ECO:0000256" key="3">
    <source>
        <dbReference type="ARBA" id="ARBA00022741"/>
    </source>
</evidence>
<evidence type="ECO:0000313" key="8">
    <source>
        <dbReference type="EMBL" id="SDO27193.1"/>
    </source>
</evidence>
<comment type="similarity">
    <text evidence="1">Belongs to the carbohydrate kinase PfkB family.</text>
</comment>
<keyword evidence="2 6" id="KW-0808">Transferase</keyword>
<dbReference type="InterPro" id="IPR029056">
    <property type="entry name" value="Ribokinase-like"/>
</dbReference>
<name>A0A1H0I736_9PSEU</name>
<keyword evidence="9" id="KW-1185">Reference proteome</keyword>
<evidence type="ECO:0000256" key="6">
    <source>
        <dbReference type="PIRNR" id="PIRNR000535"/>
    </source>
</evidence>
<dbReference type="PANTHER" id="PTHR46566:SF5">
    <property type="entry name" value="1-PHOSPHOFRUCTOKINASE"/>
    <property type="match status" value="1"/>
</dbReference>
<protein>
    <submittedName>
        <fullName evidence="8">Tagatose 6-phosphate kinase</fullName>
    </submittedName>
</protein>
<dbReference type="EMBL" id="FNJB01000002">
    <property type="protein sequence ID" value="SDO27193.1"/>
    <property type="molecule type" value="Genomic_DNA"/>
</dbReference>
<dbReference type="GO" id="GO:0005524">
    <property type="term" value="F:ATP binding"/>
    <property type="evidence" value="ECO:0007669"/>
    <property type="project" value="UniProtKB-KW"/>
</dbReference>
<dbReference type="InterPro" id="IPR011611">
    <property type="entry name" value="PfkB_dom"/>
</dbReference>
<evidence type="ECO:0000256" key="1">
    <source>
        <dbReference type="ARBA" id="ARBA00010688"/>
    </source>
</evidence>
<dbReference type="GO" id="GO:0008443">
    <property type="term" value="F:phosphofructokinase activity"/>
    <property type="evidence" value="ECO:0007669"/>
    <property type="project" value="TreeGrafter"/>
</dbReference>
<keyword evidence="4 8" id="KW-0418">Kinase</keyword>
<keyword evidence="3" id="KW-0547">Nucleotide-binding</keyword>
<keyword evidence="5" id="KW-0067">ATP-binding</keyword>
<dbReference type="NCBIfam" id="TIGR03168">
    <property type="entry name" value="1-PFK"/>
    <property type="match status" value="1"/>
</dbReference>
<evidence type="ECO:0000259" key="7">
    <source>
        <dbReference type="Pfam" id="PF00294"/>
    </source>
</evidence>
<dbReference type="InterPro" id="IPR017583">
    <property type="entry name" value="Tagatose/fructose_Pkinase"/>
</dbReference>
<dbReference type="OrthoDB" id="9801219at2"/>
<evidence type="ECO:0000256" key="5">
    <source>
        <dbReference type="ARBA" id="ARBA00022840"/>
    </source>
</evidence>
<evidence type="ECO:0000256" key="2">
    <source>
        <dbReference type="ARBA" id="ARBA00022679"/>
    </source>
</evidence>